<dbReference type="EC" id="1.14.13.7" evidence="8"/>
<evidence type="ECO:0000256" key="1">
    <source>
        <dbReference type="ARBA" id="ARBA00001974"/>
    </source>
</evidence>
<dbReference type="InterPro" id="IPR002938">
    <property type="entry name" value="FAD-bd"/>
</dbReference>
<dbReference type="Pfam" id="PF01494">
    <property type="entry name" value="FAD_binding_3"/>
    <property type="match status" value="1"/>
</dbReference>
<evidence type="ECO:0000256" key="3">
    <source>
        <dbReference type="ARBA" id="ARBA00022630"/>
    </source>
</evidence>
<dbReference type="InterPro" id="IPR036188">
    <property type="entry name" value="FAD/NAD-bd_sf"/>
</dbReference>
<dbReference type="SUPFAM" id="SSF51905">
    <property type="entry name" value="FAD/NAD(P)-binding domain"/>
    <property type="match status" value="1"/>
</dbReference>
<reference evidence="8 9" key="1">
    <citation type="submission" date="2023-07" db="EMBL/GenBank/DDBJ databases">
        <title>Sorghum-associated microbial communities from plants grown in Nebraska, USA.</title>
        <authorList>
            <person name="Schachtman D."/>
        </authorList>
    </citation>
    <scope>NUCLEOTIDE SEQUENCE [LARGE SCALE GENOMIC DNA]</scope>
    <source>
        <strain evidence="8 9">2980</strain>
    </source>
</reference>
<evidence type="ECO:0000256" key="4">
    <source>
        <dbReference type="ARBA" id="ARBA00022827"/>
    </source>
</evidence>
<comment type="similarity">
    <text evidence="2">Belongs to the PheA/TfdB FAD monooxygenase family.</text>
</comment>
<comment type="caution">
    <text evidence="8">The sequence shown here is derived from an EMBL/GenBank/DDBJ whole genome shotgun (WGS) entry which is preliminary data.</text>
</comment>
<gene>
    <name evidence="8" type="ORF">J2Y69_002205</name>
</gene>
<dbReference type="CDD" id="cd02979">
    <property type="entry name" value="PHOX_C"/>
    <property type="match status" value="1"/>
</dbReference>
<evidence type="ECO:0000313" key="8">
    <source>
        <dbReference type="EMBL" id="MDR6867601.1"/>
    </source>
</evidence>
<keyword evidence="3" id="KW-0285">Flavoprotein</keyword>
<dbReference type="PANTHER" id="PTHR43004">
    <property type="entry name" value="TRK SYSTEM POTASSIUM UPTAKE PROTEIN"/>
    <property type="match status" value="1"/>
</dbReference>
<accession>A0ABU1SDB4</accession>
<protein>
    <submittedName>
        <fullName evidence="8">Phenol 2-monooxygenase</fullName>
        <ecNumber evidence="8">1.14.13.7</ecNumber>
    </submittedName>
</protein>
<name>A0ABU1SDB4_9MICO</name>
<dbReference type="NCBIfam" id="NF006144">
    <property type="entry name" value="PRK08294.1"/>
    <property type="match status" value="1"/>
</dbReference>
<dbReference type="Pfam" id="PF07976">
    <property type="entry name" value="Phe_hydrox_dim"/>
    <property type="match status" value="1"/>
</dbReference>
<evidence type="ECO:0000259" key="7">
    <source>
        <dbReference type="Pfam" id="PF07976"/>
    </source>
</evidence>
<keyword evidence="4" id="KW-0274">FAD</keyword>
<keyword evidence="9" id="KW-1185">Reference proteome</keyword>
<organism evidence="8 9">
    <name type="scientific">Microbacterium resistens</name>
    <dbReference type="NCBI Taxonomy" id="156977"/>
    <lineage>
        <taxon>Bacteria</taxon>
        <taxon>Bacillati</taxon>
        <taxon>Actinomycetota</taxon>
        <taxon>Actinomycetes</taxon>
        <taxon>Micrococcales</taxon>
        <taxon>Microbacteriaceae</taxon>
        <taxon>Microbacterium</taxon>
    </lineage>
</organism>
<dbReference type="EMBL" id="JAVDUM010000009">
    <property type="protein sequence ID" value="MDR6867601.1"/>
    <property type="molecule type" value="Genomic_DNA"/>
</dbReference>
<keyword evidence="5 8" id="KW-0560">Oxidoreductase</keyword>
<sequence length="669" mass="73129">MQYYADGFHAGDPTVAPVDPSFPPRDDAPEEVDVLIVGTGPAGLVLAAQLSRFPEITTRIVERRPGALQMGQADGIACRTVEMFEAFDLSAQLLSEAYWVNETVFWRPDPADRGRVVRTGRVKDTEDGLSEFPHVIVNQARVHDYLLEAMRRSPSRLAPDYGLEFVSLDRQDGEEYPLEVRLRRVGTSADDLVTVRARYLIGCDGARSAVRKAIGGVLSGDATNHAWGVLDALAVTDFPDIRLKAAIQSGENGNILLIPREGGFLVRLYVDLGEVTAENRDRLRSMSAAEIAEKAAAVMHPYALEVKEVVWSSVYEVAQRLAGSFDDATDAQGEVARIPRVFIAGDACHTHSAKAGQGMNVSMQDAFNLGWKLASVIRGESRHELLSTYSAERLPVARELIEFDREWSELMAGAPFDPAHPERGGVDPTVLQEHFVRQGRYTAGVATRYRPSLLVNDSRHQHLAEGFEIGTRFHSAPVTRVADARTVELGHVAKADGRWRLYAFAGEDEGGFEEFLRRVEESGLTAPGLTAPGLTAPGLSALGLSGRRGAGALDVRGILQRPHPDVDIDRLPPVLRPRVGALDLVDYEKCFTAATRAGGEDIYRARGIDRRAGAAVLVRPDQYVADVIAFDDPTRLTEFFTRFLVGEDADTTQAPDGAIPTAEHEEIHA</sequence>
<comment type="cofactor">
    <cofactor evidence="1">
        <name>FAD</name>
        <dbReference type="ChEBI" id="CHEBI:57692"/>
    </cofactor>
</comment>
<dbReference type="PANTHER" id="PTHR43004:SF19">
    <property type="entry name" value="BINDING MONOOXYGENASE, PUTATIVE (JCVI)-RELATED"/>
    <property type="match status" value="1"/>
</dbReference>
<dbReference type="SUPFAM" id="SSF54373">
    <property type="entry name" value="FAD-linked reductases, C-terminal domain"/>
    <property type="match status" value="1"/>
</dbReference>
<dbReference type="SUPFAM" id="SSF52833">
    <property type="entry name" value="Thioredoxin-like"/>
    <property type="match status" value="1"/>
</dbReference>
<evidence type="ECO:0000256" key="2">
    <source>
        <dbReference type="ARBA" id="ARBA00007801"/>
    </source>
</evidence>
<dbReference type="InterPro" id="IPR038220">
    <property type="entry name" value="PHOX_C_sf"/>
</dbReference>
<dbReference type="Gene3D" id="3.30.9.10">
    <property type="entry name" value="D-Amino Acid Oxidase, subunit A, domain 2"/>
    <property type="match status" value="1"/>
</dbReference>
<feature type="domain" description="FAD-binding" evidence="6">
    <location>
        <begin position="31"/>
        <end position="403"/>
    </location>
</feature>
<proteinExistence type="inferred from homology"/>
<dbReference type="PRINTS" id="PR00420">
    <property type="entry name" value="RNGMNOXGNASE"/>
</dbReference>
<evidence type="ECO:0000259" key="6">
    <source>
        <dbReference type="Pfam" id="PF01494"/>
    </source>
</evidence>
<evidence type="ECO:0000313" key="9">
    <source>
        <dbReference type="Proteomes" id="UP001259347"/>
    </source>
</evidence>
<evidence type="ECO:0000256" key="5">
    <source>
        <dbReference type="ARBA" id="ARBA00023002"/>
    </source>
</evidence>
<dbReference type="RefSeq" id="WP_310020558.1">
    <property type="nucleotide sequence ID" value="NZ_JAVDUM010000009.1"/>
</dbReference>
<dbReference type="GO" id="GO:0018662">
    <property type="term" value="F:phenol 2-monooxygenase activity"/>
    <property type="evidence" value="ECO:0007669"/>
    <property type="project" value="UniProtKB-EC"/>
</dbReference>
<dbReference type="Proteomes" id="UP001259347">
    <property type="component" value="Unassembled WGS sequence"/>
</dbReference>
<dbReference type="InterPro" id="IPR050641">
    <property type="entry name" value="RIFMO-like"/>
</dbReference>
<feature type="domain" description="Phenol hydroxylase-like C-terminal dimerisation" evidence="7">
    <location>
        <begin position="447"/>
        <end position="645"/>
    </location>
</feature>
<dbReference type="Gene3D" id="3.40.30.20">
    <property type="match status" value="1"/>
</dbReference>
<dbReference type="InterPro" id="IPR036249">
    <property type="entry name" value="Thioredoxin-like_sf"/>
</dbReference>
<dbReference type="Gene3D" id="3.50.50.60">
    <property type="entry name" value="FAD/NAD(P)-binding domain"/>
    <property type="match status" value="1"/>
</dbReference>
<dbReference type="InterPro" id="IPR012941">
    <property type="entry name" value="Phe_hydrox_C_dim_dom"/>
</dbReference>